<protein>
    <recommendedName>
        <fullName evidence="9">Neutral zinc metallopeptidase</fullName>
    </recommendedName>
</protein>
<evidence type="ECO:0000313" key="8">
    <source>
        <dbReference type="Proteomes" id="UP001501585"/>
    </source>
</evidence>
<sequence>MDTSPDGEPMPVSGPPSEPSGAPGPTPDTRRPTDPRDAPQDPPGHVPQAAGPPPPEGRPATAPSGPGPRPEPARGPHGSAPVDAAPQRPPMPPPHSQQPPPQPGPHPAFPPPPSAPPPQGPHPTYGPQGQPGQPFPQGHPGPYGPQSPQGPQGPQGPYGPYGAHAPQGMPPQGIPAQGMPGPFGAYPPPAPPRRRRRASTAVVVSAGGSALAAVVALTILVALMAQGAESTASESQQQAARDKELSSFYSRKLDDRPGDLEFENDEHPVYNVAMPEPIECDLPKLDTASDSSWESFSTKVGDCLNEMWTPRFEELGIRTPGPEFGVSSEKPQQDLVQEGSTLAFYQPEERTITVVLPNVKEMAGFIPDGQQEGVWSALLGHEYGHHVQNVTAVLAKSVEAEYEADSESDQLEELRRTELQAECFSGVAMRGLGQFDDTQIDEINELLNSGGDLPTHGKSINRRQWYQAGAAGDTLESCNTFGAPASKVR</sequence>
<comment type="caution">
    <text evidence="7">The sequence shown here is derived from an EMBL/GenBank/DDBJ whole genome shotgun (WGS) entry which is preliminary data.</text>
</comment>
<feature type="compositionally biased region" description="Pro residues" evidence="5">
    <location>
        <begin position="12"/>
        <end position="26"/>
    </location>
</feature>
<feature type="compositionally biased region" description="Basic and acidic residues" evidence="5">
    <location>
        <begin position="240"/>
        <end position="259"/>
    </location>
</feature>
<evidence type="ECO:0000256" key="5">
    <source>
        <dbReference type="SAM" id="MobiDB-lite"/>
    </source>
</evidence>
<dbReference type="InterPro" id="IPR007343">
    <property type="entry name" value="Uncharacterised_pept_Zn_put"/>
</dbReference>
<feature type="region of interest" description="Disordered" evidence="5">
    <location>
        <begin position="1"/>
        <end position="198"/>
    </location>
</feature>
<keyword evidence="3 6" id="KW-1133">Transmembrane helix</keyword>
<name>A0ABP5DYN6_9ACTN</name>
<feature type="compositionally biased region" description="Pro residues" evidence="5">
    <location>
        <begin position="133"/>
        <end position="145"/>
    </location>
</feature>
<feature type="compositionally biased region" description="Basic and acidic residues" evidence="5">
    <location>
        <begin position="28"/>
        <end position="39"/>
    </location>
</feature>
<dbReference type="PRINTS" id="PR01217">
    <property type="entry name" value="PRICHEXTENSN"/>
</dbReference>
<evidence type="ECO:0008006" key="9">
    <source>
        <dbReference type="Google" id="ProtNLM"/>
    </source>
</evidence>
<gene>
    <name evidence="7" type="ORF">GCM10009799_12800</name>
</gene>
<feature type="compositionally biased region" description="Low complexity" evidence="5">
    <location>
        <begin position="122"/>
        <end position="132"/>
    </location>
</feature>
<evidence type="ECO:0000256" key="6">
    <source>
        <dbReference type="SAM" id="Phobius"/>
    </source>
</evidence>
<evidence type="ECO:0000256" key="2">
    <source>
        <dbReference type="ARBA" id="ARBA00022692"/>
    </source>
</evidence>
<feature type="transmembrane region" description="Helical" evidence="6">
    <location>
        <begin position="201"/>
        <end position="225"/>
    </location>
</feature>
<keyword evidence="2 6" id="KW-0812">Transmembrane</keyword>
<feature type="region of interest" description="Disordered" evidence="5">
    <location>
        <begin position="231"/>
        <end position="263"/>
    </location>
</feature>
<evidence type="ECO:0000313" key="7">
    <source>
        <dbReference type="EMBL" id="GAA1988569.1"/>
    </source>
</evidence>
<keyword evidence="8" id="KW-1185">Reference proteome</keyword>
<evidence type="ECO:0000256" key="1">
    <source>
        <dbReference type="ARBA" id="ARBA00004167"/>
    </source>
</evidence>
<keyword evidence="4 6" id="KW-0472">Membrane</keyword>
<dbReference type="Pfam" id="PF04228">
    <property type="entry name" value="Zn_peptidase"/>
    <property type="match status" value="1"/>
</dbReference>
<comment type="subcellular location">
    <subcellularLocation>
        <location evidence="1">Membrane</location>
        <topology evidence="1">Single-pass membrane protein</topology>
    </subcellularLocation>
</comment>
<evidence type="ECO:0000256" key="4">
    <source>
        <dbReference type="ARBA" id="ARBA00023136"/>
    </source>
</evidence>
<organism evidence="7 8">
    <name type="scientific">Nocardiopsis rhodophaea</name>
    <dbReference type="NCBI Taxonomy" id="280238"/>
    <lineage>
        <taxon>Bacteria</taxon>
        <taxon>Bacillati</taxon>
        <taxon>Actinomycetota</taxon>
        <taxon>Actinomycetes</taxon>
        <taxon>Streptosporangiales</taxon>
        <taxon>Nocardiopsidaceae</taxon>
        <taxon>Nocardiopsis</taxon>
    </lineage>
</organism>
<dbReference type="Proteomes" id="UP001501585">
    <property type="component" value="Unassembled WGS sequence"/>
</dbReference>
<feature type="compositionally biased region" description="Pro residues" evidence="5">
    <location>
        <begin position="87"/>
        <end position="121"/>
    </location>
</feature>
<proteinExistence type="predicted"/>
<dbReference type="EMBL" id="BAAAPC010000004">
    <property type="protein sequence ID" value="GAA1988569.1"/>
    <property type="molecule type" value="Genomic_DNA"/>
</dbReference>
<feature type="compositionally biased region" description="Pro residues" evidence="5">
    <location>
        <begin position="40"/>
        <end position="57"/>
    </location>
</feature>
<evidence type="ECO:0000256" key="3">
    <source>
        <dbReference type="ARBA" id="ARBA00022989"/>
    </source>
</evidence>
<dbReference type="PANTHER" id="PTHR30168:SF0">
    <property type="entry name" value="INNER MEMBRANE PROTEIN"/>
    <property type="match status" value="1"/>
</dbReference>
<dbReference type="PANTHER" id="PTHR30168">
    <property type="entry name" value="PUTATIVE MEMBRANE PROTEIN YPFJ"/>
    <property type="match status" value="1"/>
</dbReference>
<feature type="compositionally biased region" description="Low complexity" evidence="5">
    <location>
        <begin position="158"/>
        <end position="167"/>
    </location>
</feature>
<accession>A0ABP5DYN6</accession>
<reference evidence="8" key="1">
    <citation type="journal article" date="2019" name="Int. J. Syst. Evol. Microbiol.">
        <title>The Global Catalogue of Microorganisms (GCM) 10K type strain sequencing project: providing services to taxonomists for standard genome sequencing and annotation.</title>
        <authorList>
            <consortium name="The Broad Institute Genomics Platform"/>
            <consortium name="The Broad Institute Genome Sequencing Center for Infectious Disease"/>
            <person name="Wu L."/>
            <person name="Ma J."/>
        </authorList>
    </citation>
    <scope>NUCLEOTIDE SEQUENCE [LARGE SCALE GENOMIC DNA]</scope>
    <source>
        <strain evidence="8">JCM 15313</strain>
    </source>
</reference>